<comment type="caution">
    <text evidence="6">The sequence shown here is derived from an EMBL/GenBank/DDBJ whole genome shotgun (WGS) entry which is preliminary data.</text>
</comment>
<dbReference type="Pfam" id="PF05428">
    <property type="entry name" value="CRF-BP_N"/>
    <property type="match status" value="1"/>
</dbReference>
<dbReference type="AlphaFoldDB" id="A0A8X6HGV9"/>
<dbReference type="OrthoDB" id="10056927at2759"/>
<evidence type="ECO:0000259" key="5">
    <source>
        <dbReference type="Pfam" id="PF05428"/>
    </source>
</evidence>
<feature type="domain" description="Corticotropin-releasing factor binding protein N-terminal" evidence="5">
    <location>
        <begin position="56"/>
        <end position="177"/>
    </location>
</feature>
<dbReference type="SUPFAM" id="SSF49854">
    <property type="entry name" value="Spermadhesin, CUB domain"/>
    <property type="match status" value="1"/>
</dbReference>
<reference evidence="6" key="1">
    <citation type="submission" date="2020-07" db="EMBL/GenBank/DDBJ databases">
        <title>Multicomponent nature underlies the extraordinary mechanical properties of spider dragline silk.</title>
        <authorList>
            <person name="Kono N."/>
            <person name="Nakamura H."/>
            <person name="Mori M."/>
            <person name="Yoshida Y."/>
            <person name="Ohtoshi R."/>
            <person name="Malay A.D."/>
            <person name="Moran D.A.P."/>
            <person name="Tomita M."/>
            <person name="Numata K."/>
            <person name="Arakawa K."/>
        </authorList>
    </citation>
    <scope>NUCLEOTIDE SEQUENCE</scope>
</reference>
<dbReference type="GO" id="GO:0051460">
    <property type="term" value="P:negative regulation of corticotropin secretion"/>
    <property type="evidence" value="ECO:0007669"/>
    <property type="project" value="TreeGrafter"/>
</dbReference>
<evidence type="ECO:0000256" key="4">
    <source>
        <dbReference type="ARBA" id="ARBA00033162"/>
    </source>
</evidence>
<dbReference type="GO" id="GO:0005615">
    <property type="term" value="C:extracellular space"/>
    <property type="evidence" value="ECO:0007669"/>
    <property type="project" value="TreeGrafter"/>
</dbReference>
<dbReference type="Gene3D" id="2.60.120.290">
    <property type="entry name" value="Spermadhesin, CUB domain"/>
    <property type="match status" value="1"/>
</dbReference>
<keyword evidence="7" id="KW-1185">Reference proteome</keyword>
<dbReference type="EMBL" id="BMAO01001511">
    <property type="protein sequence ID" value="GFQ73982.1"/>
    <property type="molecule type" value="Genomic_DNA"/>
</dbReference>
<comment type="function">
    <text evidence="3">Binds CRF and inactivates it. May prevent inappropriate pituitary-adrenal stimulation in pregnancy.</text>
</comment>
<evidence type="ECO:0000256" key="1">
    <source>
        <dbReference type="ARBA" id="ARBA00008313"/>
    </source>
</evidence>
<evidence type="ECO:0000256" key="3">
    <source>
        <dbReference type="ARBA" id="ARBA00024997"/>
    </source>
</evidence>
<evidence type="ECO:0000256" key="2">
    <source>
        <dbReference type="ARBA" id="ARBA00015713"/>
    </source>
</evidence>
<organism evidence="6 7">
    <name type="scientific">Trichonephila clavata</name>
    <name type="common">Joro spider</name>
    <name type="synonym">Nephila clavata</name>
    <dbReference type="NCBI Taxonomy" id="2740835"/>
    <lineage>
        <taxon>Eukaryota</taxon>
        <taxon>Metazoa</taxon>
        <taxon>Ecdysozoa</taxon>
        <taxon>Arthropoda</taxon>
        <taxon>Chelicerata</taxon>
        <taxon>Arachnida</taxon>
        <taxon>Araneae</taxon>
        <taxon>Araneomorphae</taxon>
        <taxon>Entelegynae</taxon>
        <taxon>Araneoidea</taxon>
        <taxon>Nephilidae</taxon>
        <taxon>Trichonephila</taxon>
    </lineage>
</organism>
<dbReference type="InterPro" id="IPR008435">
    <property type="entry name" value="CRF-bd"/>
</dbReference>
<accession>A0A8X6HGV9</accession>
<dbReference type="PANTHER" id="PTHR10278:SF0">
    <property type="entry name" value="CORTICOTROPIN-RELEASING FACTOR-BINDING PROTEIN"/>
    <property type="match status" value="1"/>
</dbReference>
<evidence type="ECO:0000313" key="7">
    <source>
        <dbReference type="Proteomes" id="UP000887116"/>
    </source>
</evidence>
<dbReference type="InterPro" id="IPR035914">
    <property type="entry name" value="Sperma_CUB_dom_sf"/>
</dbReference>
<dbReference type="InterPro" id="IPR056177">
    <property type="entry name" value="CRF-BP_N"/>
</dbReference>
<evidence type="ECO:0000313" key="6">
    <source>
        <dbReference type="EMBL" id="GFQ73982.1"/>
    </source>
</evidence>
<comment type="similarity">
    <text evidence="1">Belongs to the CRF-binding protein family.</text>
</comment>
<dbReference type="GO" id="GO:0009755">
    <property type="term" value="P:hormone-mediated signaling pathway"/>
    <property type="evidence" value="ECO:0007669"/>
    <property type="project" value="TreeGrafter"/>
</dbReference>
<protein>
    <recommendedName>
        <fullName evidence="2">Corticotropin-releasing factor-binding protein</fullName>
    </recommendedName>
    <alternativeName>
        <fullName evidence="4">Corticotropin-releasing hormone-binding protein</fullName>
    </alternativeName>
</protein>
<name>A0A8X6HGV9_TRICU</name>
<dbReference type="PANTHER" id="PTHR10278">
    <property type="entry name" value="CORTICOTROPIN-RELEASING FACTOR-BINDING PROTEIN"/>
    <property type="match status" value="1"/>
</dbReference>
<proteinExistence type="inferred from homology"/>
<dbReference type="GO" id="GO:0051424">
    <property type="term" value="F:corticotropin-releasing hormone binding"/>
    <property type="evidence" value="ECO:0007669"/>
    <property type="project" value="InterPro"/>
</dbReference>
<dbReference type="Proteomes" id="UP000887116">
    <property type="component" value="Unassembled WGS sequence"/>
</dbReference>
<sequence>MKMFEDPRLEDELSLNLLEPVQLEVDEEGRKLTLNFNIFQYIPALYYNKLVNKSSRESECIFVKSEEGFYSFTSPGTGDQVCGLYIIAEPDKEVEFEFQSFDISCTKGGLISVIDGWELNGQFFPSPHDHPLPAEKRYTEFCGKSKPRKSFRSSQNVGLLEFRIPTKGQGFSVVVRFHPNPKPCNAVLQDPTGTYTLRNFNRKSNCSISVIFPLSVRILASSVGIQSGWPQNSLEFETGLLSKVS</sequence>
<gene>
    <name evidence="6" type="primary">CRHBP_0</name>
    <name evidence="6" type="ORF">TNCT_260991</name>
</gene>